<accession>A0ABD3MD25</accession>
<organism evidence="3 4">
    <name type="scientific">Stephanodiscus triporus</name>
    <dbReference type="NCBI Taxonomy" id="2934178"/>
    <lineage>
        <taxon>Eukaryota</taxon>
        <taxon>Sar</taxon>
        <taxon>Stramenopiles</taxon>
        <taxon>Ochrophyta</taxon>
        <taxon>Bacillariophyta</taxon>
        <taxon>Coscinodiscophyceae</taxon>
        <taxon>Thalassiosirophycidae</taxon>
        <taxon>Stephanodiscales</taxon>
        <taxon>Stephanodiscaceae</taxon>
        <taxon>Stephanodiscus</taxon>
    </lineage>
</organism>
<dbReference type="EMBL" id="JALLAZ020001841">
    <property type="protein sequence ID" value="KAL3761971.1"/>
    <property type="molecule type" value="Genomic_DNA"/>
</dbReference>
<dbReference type="PANTHER" id="PTHR46167:SF1">
    <property type="entry name" value="N-LYSINE METHYLTRANSFERASE KMT5A"/>
    <property type="match status" value="1"/>
</dbReference>
<dbReference type="AlphaFoldDB" id="A0ABD3MD25"/>
<keyword evidence="4" id="KW-1185">Reference proteome</keyword>
<dbReference type="InterPro" id="IPR051760">
    <property type="entry name" value="KMT5A"/>
</dbReference>
<evidence type="ECO:0000259" key="2">
    <source>
        <dbReference type="PROSITE" id="PS50280"/>
    </source>
</evidence>
<evidence type="ECO:0000313" key="3">
    <source>
        <dbReference type="EMBL" id="KAL3761971.1"/>
    </source>
</evidence>
<evidence type="ECO:0000256" key="1">
    <source>
        <dbReference type="SAM" id="MobiDB-lite"/>
    </source>
</evidence>
<dbReference type="Pfam" id="PF00856">
    <property type="entry name" value="SET"/>
    <property type="match status" value="1"/>
</dbReference>
<sequence>MDEHVKDRRYLKSMERHRTDEDVRWAESRAERGQTTTGDYLYGVSLPPSSSSDDENSPSYSSRRVYVDAEDEYFGLWTRFLNHAPRPYDNVRPKSIHESYDGRPRVWFVANRDIVPGDELCFDYGDDYWLDGDDVV</sequence>
<dbReference type="PANTHER" id="PTHR46167">
    <property type="entry name" value="N-LYSINE METHYLTRANSFERASE KMT5A"/>
    <property type="match status" value="1"/>
</dbReference>
<gene>
    <name evidence="3" type="ORF">ACHAW5_006677</name>
</gene>
<dbReference type="InterPro" id="IPR001214">
    <property type="entry name" value="SET_dom"/>
</dbReference>
<protein>
    <recommendedName>
        <fullName evidence="2">SET domain-containing protein</fullName>
    </recommendedName>
</protein>
<evidence type="ECO:0000313" key="4">
    <source>
        <dbReference type="Proteomes" id="UP001530315"/>
    </source>
</evidence>
<proteinExistence type="predicted"/>
<dbReference type="InterPro" id="IPR046341">
    <property type="entry name" value="SET_dom_sf"/>
</dbReference>
<dbReference type="Gene3D" id="2.170.270.10">
    <property type="entry name" value="SET domain"/>
    <property type="match status" value="1"/>
</dbReference>
<comment type="caution">
    <text evidence="3">The sequence shown here is derived from an EMBL/GenBank/DDBJ whole genome shotgun (WGS) entry which is preliminary data.</text>
</comment>
<feature type="domain" description="SET" evidence="2">
    <location>
        <begin position="12"/>
        <end position="125"/>
    </location>
</feature>
<dbReference type="PROSITE" id="PS50280">
    <property type="entry name" value="SET"/>
    <property type="match status" value="1"/>
</dbReference>
<reference evidence="3 4" key="1">
    <citation type="submission" date="2024-10" db="EMBL/GenBank/DDBJ databases">
        <title>Updated reference genomes for cyclostephanoid diatoms.</title>
        <authorList>
            <person name="Roberts W.R."/>
            <person name="Alverson A.J."/>
        </authorList>
    </citation>
    <scope>NUCLEOTIDE SEQUENCE [LARGE SCALE GENOMIC DNA]</scope>
    <source>
        <strain evidence="3 4">AJA276-08</strain>
    </source>
</reference>
<feature type="compositionally biased region" description="Basic and acidic residues" evidence="1">
    <location>
        <begin position="19"/>
        <end position="32"/>
    </location>
</feature>
<dbReference type="Proteomes" id="UP001530315">
    <property type="component" value="Unassembled WGS sequence"/>
</dbReference>
<dbReference type="SUPFAM" id="SSF82199">
    <property type="entry name" value="SET domain"/>
    <property type="match status" value="1"/>
</dbReference>
<feature type="region of interest" description="Disordered" evidence="1">
    <location>
        <begin position="19"/>
        <end position="62"/>
    </location>
</feature>
<feature type="compositionally biased region" description="Low complexity" evidence="1">
    <location>
        <begin position="45"/>
        <end position="62"/>
    </location>
</feature>
<name>A0ABD3MD25_9STRA</name>